<protein>
    <submittedName>
        <fullName evidence="7">Glycerol kinase GlpK</fullName>
        <ecNumber evidence="7">2.7.1.30</ecNumber>
    </submittedName>
</protein>
<dbReference type="Pfam" id="PF02782">
    <property type="entry name" value="FGGY_C"/>
    <property type="match status" value="1"/>
</dbReference>
<dbReference type="GO" id="GO:0004370">
    <property type="term" value="F:glycerol kinase activity"/>
    <property type="evidence" value="ECO:0007669"/>
    <property type="project" value="UniProtKB-EC"/>
</dbReference>
<dbReference type="PANTHER" id="PTHR10196:SF78">
    <property type="entry name" value="GLYCEROL KINASE"/>
    <property type="match status" value="1"/>
</dbReference>
<dbReference type="InterPro" id="IPR018483">
    <property type="entry name" value="Carb_kinase_FGGY_CS"/>
</dbReference>
<dbReference type="PIRSF" id="PIRSF000538">
    <property type="entry name" value="GlpK"/>
    <property type="match status" value="1"/>
</dbReference>
<organism evidence="7 8">
    <name type="scientific">Streptomyces boetiae</name>
    <dbReference type="NCBI Taxonomy" id="3075541"/>
    <lineage>
        <taxon>Bacteria</taxon>
        <taxon>Bacillati</taxon>
        <taxon>Actinomycetota</taxon>
        <taxon>Actinomycetes</taxon>
        <taxon>Kitasatosporales</taxon>
        <taxon>Streptomycetaceae</taxon>
        <taxon>Streptomyces</taxon>
    </lineage>
</organism>
<evidence type="ECO:0000313" key="8">
    <source>
        <dbReference type="Proteomes" id="UP001183388"/>
    </source>
</evidence>
<reference evidence="8" key="1">
    <citation type="submission" date="2023-07" db="EMBL/GenBank/DDBJ databases">
        <title>30 novel species of actinomycetes from the DSMZ collection.</title>
        <authorList>
            <person name="Nouioui I."/>
        </authorList>
    </citation>
    <scope>NUCLEOTIDE SEQUENCE [LARGE SCALE GENOMIC DNA]</scope>
    <source>
        <strain evidence="8">DSM 44917</strain>
    </source>
</reference>
<evidence type="ECO:0000256" key="4">
    <source>
        <dbReference type="RuleBase" id="RU003733"/>
    </source>
</evidence>
<evidence type="ECO:0000259" key="5">
    <source>
        <dbReference type="Pfam" id="PF00370"/>
    </source>
</evidence>
<keyword evidence="8" id="KW-1185">Reference proteome</keyword>
<feature type="domain" description="Carbohydrate kinase FGGY N-terminal" evidence="5">
    <location>
        <begin position="4"/>
        <end position="250"/>
    </location>
</feature>
<comment type="caution">
    <text evidence="7">The sequence shown here is derived from an EMBL/GenBank/DDBJ whole genome shotgun (WGS) entry which is preliminary data.</text>
</comment>
<proteinExistence type="inferred from homology"/>
<evidence type="ECO:0000256" key="2">
    <source>
        <dbReference type="ARBA" id="ARBA00022679"/>
    </source>
</evidence>
<accession>A0ABU2LEM8</accession>
<dbReference type="RefSeq" id="WP_311632945.1">
    <property type="nucleotide sequence ID" value="NZ_JAVREN010000051.1"/>
</dbReference>
<dbReference type="InterPro" id="IPR018484">
    <property type="entry name" value="FGGY_N"/>
</dbReference>
<dbReference type="SUPFAM" id="SSF53067">
    <property type="entry name" value="Actin-like ATPase domain"/>
    <property type="match status" value="2"/>
</dbReference>
<dbReference type="EC" id="2.7.1.30" evidence="7"/>
<dbReference type="Pfam" id="PF00370">
    <property type="entry name" value="FGGY_N"/>
    <property type="match status" value="1"/>
</dbReference>
<gene>
    <name evidence="7" type="primary">glpK</name>
    <name evidence="7" type="ORF">RM780_23890</name>
</gene>
<dbReference type="EMBL" id="JAVREN010000051">
    <property type="protein sequence ID" value="MDT0309972.1"/>
    <property type="molecule type" value="Genomic_DNA"/>
</dbReference>
<comment type="similarity">
    <text evidence="1 4">Belongs to the FGGY kinase family.</text>
</comment>
<feature type="domain" description="Carbohydrate kinase FGGY C-terminal" evidence="6">
    <location>
        <begin position="260"/>
        <end position="448"/>
    </location>
</feature>
<dbReference type="InterPro" id="IPR000577">
    <property type="entry name" value="Carb_kinase_FGGY"/>
</dbReference>
<dbReference type="Gene3D" id="3.30.420.40">
    <property type="match status" value="2"/>
</dbReference>
<name>A0ABU2LEM8_9ACTN</name>
<dbReference type="InterPro" id="IPR018485">
    <property type="entry name" value="FGGY_C"/>
</dbReference>
<evidence type="ECO:0000256" key="1">
    <source>
        <dbReference type="ARBA" id="ARBA00009156"/>
    </source>
</evidence>
<evidence type="ECO:0000313" key="7">
    <source>
        <dbReference type="EMBL" id="MDT0309972.1"/>
    </source>
</evidence>
<keyword evidence="2 4" id="KW-0808">Transferase</keyword>
<keyword evidence="3 4" id="KW-0418">Kinase</keyword>
<dbReference type="PROSITE" id="PS00445">
    <property type="entry name" value="FGGY_KINASES_2"/>
    <property type="match status" value="1"/>
</dbReference>
<evidence type="ECO:0000259" key="6">
    <source>
        <dbReference type="Pfam" id="PF02782"/>
    </source>
</evidence>
<evidence type="ECO:0000256" key="3">
    <source>
        <dbReference type="ARBA" id="ARBA00022777"/>
    </source>
</evidence>
<dbReference type="NCBIfam" id="NF000756">
    <property type="entry name" value="PRK00047.1"/>
    <property type="match status" value="1"/>
</dbReference>
<dbReference type="Proteomes" id="UP001183388">
    <property type="component" value="Unassembled WGS sequence"/>
</dbReference>
<sequence length="504" mass="54453">MGRYVLGVDQSTSGTTALIVDRGVRVLARGQAPVPRYRPRPGWVEQDPAEIWAATQRAMRLALQDARIPPDEIEAIGLSNQRETTVVWDRETGEPVGRAIGWQDRRTQALCDRLSAECGPEVEARTGQIILPNSAATKLHWLIENDRGVQRLLAAGRLLYGTVDSWLLWNLTGGRTHATDCSNASVTLLLNAHTLAWDEPLLEWLGIPRAVLPQVRASADPFGTTDPDRFFGERVPVAGMVGDQQAALLGQGGIRTGMAKNSYGSGAFLLMNLGQEFTPPSPGLFSPVLWAVDGAVSYGLEAMADVAGAALRWLQEGLGLVRDSAEAAMLAERVEDTGGVYFVPSFVGTGAPHYDTLARGSMFGITERTTRGHIARAALEGMAYQTRDAVDLMRAGTTVPMDVLRADGGAARSDFLLQFQADILGVPVERPQVMETAALGAAVLAGVQVGFWDSLEETAGHWTLGRRFEPRWPDSRRDAAYAGWLEAVERSAGWGATRPDRSAS</sequence>
<dbReference type="PANTHER" id="PTHR10196">
    <property type="entry name" value="SUGAR KINASE"/>
    <property type="match status" value="1"/>
</dbReference>
<dbReference type="InterPro" id="IPR043129">
    <property type="entry name" value="ATPase_NBD"/>
</dbReference>